<accession>A0ABM8Z988</accession>
<name>A0ABM8Z988_9LACO</name>
<organism evidence="2 3">
    <name type="scientific">Periweissella ghanensis</name>
    <dbReference type="NCBI Taxonomy" id="467997"/>
    <lineage>
        <taxon>Bacteria</taxon>
        <taxon>Bacillati</taxon>
        <taxon>Bacillota</taxon>
        <taxon>Bacilli</taxon>
        <taxon>Lactobacillales</taxon>
        <taxon>Lactobacillaceae</taxon>
        <taxon>Periweissella</taxon>
    </lineage>
</organism>
<reference evidence="2 3" key="1">
    <citation type="submission" date="2021-11" db="EMBL/GenBank/DDBJ databases">
        <authorList>
            <person name="Depoorter E."/>
        </authorList>
    </citation>
    <scope>NUCLEOTIDE SEQUENCE [LARGE SCALE GENOMIC DNA]</scope>
    <source>
        <strain evidence="2 3">LMG 24286</strain>
    </source>
</reference>
<keyword evidence="3" id="KW-1185">Reference proteome</keyword>
<keyword evidence="1" id="KW-1133">Transmembrane helix</keyword>
<evidence type="ECO:0000256" key="1">
    <source>
        <dbReference type="SAM" id="Phobius"/>
    </source>
</evidence>
<keyword evidence="1" id="KW-0812">Transmembrane</keyword>
<comment type="caution">
    <text evidence="2">The sequence shown here is derived from an EMBL/GenBank/DDBJ whole genome shotgun (WGS) entry which is preliminary data.</text>
</comment>
<feature type="transmembrane region" description="Helical" evidence="1">
    <location>
        <begin position="102"/>
        <end position="121"/>
    </location>
</feature>
<evidence type="ECO:0000313" key="3">
    <source>
        <dbReference type="Proteomes" id="UP000789719"/>
    </source>
</evidence>
<feature type="transmembrane region" description="Helical" evidence="1">
    <location>
        <begin position="46"/>
        <end position="64"/>
    </location>
</feature>
<protein>
    <submittedName>
        <fullName evidence="2">Uncharacterized protein</fullName>
    </submittedName>
</protein>
<dbReference type="RefSeq" id="WP_230098137.1">
    <property type="nucleotide sequence ID" value="NZ_CAKKNT010000003.1"/>
</dbReference>
<keyword evidence="1" id="KW-0472">Membrane</keyword>
<sequence length="268" mass="30373">MKKHTNKFGEKIFANRINSLKTNTFSTTPYDEENKLEYNPDKKTKILWGLLILLMFGSIALNSASPNSWSLELEISSIIFLMILFIISLFRYSKLESMIVSIPAYTLIVCLPLEILLAICYSKHKNNFTVYTGIFLLKLLAIIIIICLIILIAINVKTPFKVITSISGIIIGIASIVGVYFAYLSIPKPTVPTDYRYELQQTIKLANNYIPKKSTDTNINIKNVKEEVNKADELLILSKKLNIPKDDQAYFQNEISNLNNAIINLKAN</sequence>
<feature type="transmembrane region" description="Helical" evidence="1">
    <location>
        <begin position="71"/>
        <end position="90"/>
    </location>
</feature>
<evidence type="ECO:0000313" key="2">
    <source>
        <dbReference type="EMBL" id="CAH0418031.1"/>
    </source>
</evidence>
<gene>
    <name evidence="2" type="ORF">WGH24286_00447</name>
</gene>
<feature type="transmembrane region" description="Helical" evidence="1">
    <location>
        <begin position="128"/>
        <end position="154"/>
    </location>
</feature>
<dbReference type="EMBL" id="CAKKNT010000003">
    <property type="protein sequence ID" value="CAH0418031.1"/>
    <property type="molecule type" value="Genomic_DNA"/>
</dbReference>
<feature type="transmembrane region" description="Helical" evidence="1">
    <location>
        <begin position="166"/>
        <end position="186"/>
    </location>
</feature>
<proteinExistence type="predicted"/>
<dbReference type="Proteomes" id="UP000789719">
    <property type="component" value="Unassembled WGS sequence"/>
</dbReference>